<proteinExistence type="predicted"/>
<reference evidence="2 3" key="1">
    <citation type="submission" date="2020-08" db="EMBL/GenBank/DDBJ databases">
        <title>Sequencing the genomes of 1000 actinobacteria strains.</title>
        <authorList>
            <person name="Klenk H.-P."/>
        </authorList>
    </citation>
    <scope>NUCLEOTIDE SEQUENCE [LARGE SCALE GENOMIC DNA]</scope>
    <source>
        <strain evidence="2 3">DSM 45913</strain>
    </source>
</reference>
<evidence type="ECO:0000313" key="3">
    <source>
        <dbReference type="Proteomes" id="UP000583800"/>
    </source>
</evidence>
<keyword evidence="3" id="KW-1185">Reference proteome</keyword>
<evidence type="ECO:0000256" key="1">
    <source>
        <dbReference type="SAM" id="MobiDB-lite"/>
    </source>
</evidence>
<comment type="caution">
    <text evidence="2">The sequence shown here is derived from an EMBL/GenBank/DDBJ whole genome shotgun (WGS) entry which is preliminary data.</text>
</comment>
<organism evidence="2 3">
    <name type="scientific">Nonomuraea muscovyensis</name>
    <dbReference type="NCBI Taxonomy" id="1124761"/>
    <lineage>
        <taxon>Bacteria</taxon>
        <taxon>Bacillati</taxon>
        <taxon>Actinomycetota</taxon>
        <taxon>Actinomycetes</taxon>
        <taxon>Streptosporangiales</taxon>
        <taxon>Streptosporangiaceae</taxon>
        <taxon>Nonomuraea</taxon>
    </lineage>
</organism>
<evidence type="ECO:0000313" key="2">
    <source>
        <dbReference type="EMBL" id="MBB6347175.1"/>
    </source>
</evidence>
<accession>A0A7X0C4A0</accession>
<sequence>MTVAAQATAYTPARGRLIVANGYCRGDCSDAEPDPGHDAPADSATVPPRSTPAAAS</sequence>
<dbReference type="Proteomes" id="UP000583800">
    <property type="component" value="Unassembled WGS sequence"/>
</dbReference>
<dbReference type="AlphaFoldDB" id="A0A7X0C4A0"/>
<dbReference type="RefSeq" id="WP_185085173.1">
    <property type="nucleotide sequence ID" value="NZ_JACHJB010000002.1"/>
</dbReference>
<feature type="region of interest" description="Disordered" evidence="1">
    <location>
        <begin position="26"/>
        <end position="56"/>
    </location>
</feature>
<dbReference type="EMBL" id="JACHJB010000002">
    <property type="protein sequence ID" value="MBB6347175.1"/>
    <property type="molecule type" value="Genomic_DNA"/>
</dbReference>
<protein>
    <submittedName>
        <fullName evidence="2">Uncharacterized protein</fullName>
    </submittedName>
</protein>
<name>A0A7X0C4A0_9ACTN</name>
<gene>
    <name evidence="2" type="ORF">FHU36_003720</name>
</gene>